<dbReference type="PANTHER" id="PTHR36688:SF2">
    <property type="entry name" value="ENDONUCLEASE_EXONUCLEASE_PHOSPHATASE DOMAIN-CONTAINING PROTEIN"/>
    <property type="match status" value="1"/>
</dbReference>
<protein>
    <submittedName>
        <fullName evidence="3">Putative RNA-directed DNA polymerase from transposon X-element</fullName>
    </submittedName>
</protein>
<name>A0A0L0CBP5_LUCCU</name>
<dbReference type="Pfam" id="PF00078">
    <property type="entry name" value="RVT_1"/>
    <property type="match status" value="1"/>
</dbReference>
<evidence type="ECO:0000313" key="3">
    <source>
        <dbReference type="EMBL" id="KNC29657.1"/>
    </source>
</evidence>
<dbReference type="SUPFAM" id="SSF56219">
    <property type="entry name" value="DNase I-like"/>
    <property type="match status" value="1"/>
</dbReference>
<dbReference type="PANTHER" id="PTHR36688">
    <property type="entry name" value="ENDO/EXONUCLEASE/PHOSPHATASE DOMAIN-CONTAINING PROTEIN"/>
    <property type="match status" value="1"/>
</dbReference>
<keyword evidence="3" id="KW-0548">Nucleotidyltransferase</keyword>
<accession>A0A0L0CBP5</accession>
<evidence type="ECO:0000313" key="4">
    <source>
        <dbReference type="Proteomes" id="UP000037069"/>
    </source>
</evidence>
<evidence type="ECO:0000256" key="1">
    <source>
        <dbReference type="SAM" id="MobiDB-lite"/>
    </source>
</evidence>
<comment type="caution">
    <text evidence="3">The sequence shown here is derived from an EMBL/GenBank/DDBJ whole genome shotgun (WGS) entry which is preliminary data.</text>
</comment>
<organism evidence="3 4">
    <name type="scientific">Lucilia cuprina</name>
    <name type="common">Green bottle fly</name>
    <name type="synonym">Australian sheep blowfly</name>
    <dbReference type="NCBI Taxonomy" id="7375"/>
    <lineage>
        <taxon>Eukaryota</taxon>
        <taxon>Metazoa</taxon>
        <taxon>Ecdysozoa</taxon>
        <taxon>Arthropoda</taxon>
        <taxon>Hexapoda</taxon>
        <taxon>Insecta</taxon>
        <taxon>Pterygota</taxon>
        <taxon>Neoptera</taxon>
        <taxon>Endopterygota</taxon>
        <taxon>Diptera</taxon>
        <taxon>Brachycera</taxon>
        <taxon>Muscomorpha</taxon>
        <taxon>Oestroidea</taxon>
        <taxon>Calliphoridae</taxon>
        <taxon>Luciliinae</taxon>
        <taxon>Lucilia</taxon>
    </lineage>
</organism>
<keyword evidence="3" id="KW-0695">RNA-directed DNA polymerase</keyword>
<keyword evidence="4" id="KW-1185">Reference proteome</keyword>
<keyword evidence="3" id="KW-0808">Transferase</keyword>
<dbReference type="Gene3D" id="3.60.10.10">
    <property type="entry name" value="Endonuclease/exonuclease/phosphatase"/>
    <property type="match status" value="1"/>
</dbReference>
<dbReference type="EMBL" id="JRES01000644">
    <property type="protein sequence ID" value="KNC29657.1"/>
    <property type="molecule type" value="Genomic_DNA"/>
</dbReference>
<dbReference type="InterPro" id="IPR000477">
    <property type="entry name" value="RT_dom"/>
</dbReference>
<dbReference type="SUPFAM" id="SSF56672">
    <property type="entry name" value="DNA/RNA polymerases"/>
    <property type="match status" value="1"/>
</dbReference>
<dbReference type="InterPro" id="IPR052560">
    <property type="entry name" value="RdDP_mobile_element"/>
</dbReference>
<dbReference type="CDD" id="cd01650">
    <property type="entry name" value="RT_nLTR_like"/>
    <property type="match status" value="1"/>
</dbReference>
<dbReference type="InterPro" id="IPR043502">
    <property type="entry name" value="DNA/RNA_pol_sf"/>
</dbReference>
<dbReference type="OrthoDB" id="8019203at2759"/>
<dbReference type="STRING" id="7375.A0A0L0CBP5"/>
<dbReference type="GO" id="GO:0003964">
    <property type="term" value="F:RNA-directed DNA polymerase activity"/>
    <property type="evidence" value="ECO:0007669"/>
    <property type="project" value="UniProtKB-KW"/>
</dbReference>
<dbReference type="PROSITE" id="PS50878">
    <property type="entry name" value="RT_POL"/>
    <property type="match status" value="1"/>
</dbReference>
<feature type="domain" description="Reverse transcriptase" evidence="2">
    <location>
        <begin position="716"/>
        <end position="987"/>
    </location>
</feature>
<evidence type="ECO:0000259" key="2">
    <source>
        <dbReference type="PROSITE" id="PS50878"/>
    </source>
</evidence>
<proteinExistence type="predicted"/>
<dbReference type="OMA" id="SANDINC"/>
<dbReference type="Proteomes" id="UP000037069">
    <property type="component" value="Unassembled WGS sequence"/>
</dbReference>
<gene>
    <name evidence="3" type="ORF">FF38_08687</name>
</gene>
<feature type="region of interest" description="Disordered" evidence="1">
    <location>
        <begin position="292"/>
        <end position="311"/>
    </location>
</feature>
<dbReference type="InterPro" id="IPR036691">
    <property type="entry name" value="Endo/exonu/phosph_ase_sf"/>
</dbReference>
<dbReference type="AlphaFoldDB" id="A0A0L0CBP5"/>
<reference evidence="3 4" key="1">
    <citation type="journal article" date="2015" name="Nat. Commun.">
        <title>Lucilia cuprina genome unlocks parasitic fly biology to underpin future interventions.</title>
        <authorList>
            <person name="Anstead C.A."/>
            <person name="Korhonen P.K."/>
            <person name="Young N.D."/>
            <person name="Hall R.S."/>
            <person name="Jex A.R."/>
            <person name="Murali S.C."/>
            <person name="Hughes D.S."/>
            <person name="Lee S.F."/>
            <person name="Perry T."/>
            <person name="Stroehlein A.J."/>
            <person name="Ansell B.R."/>
            <person name="Breugelmans B."/>
            <person name="Hofmann A."/>
            <person name="Qu J."/>
            <person name="Dugan S."/>
            <person name="Lee S.L."/>
            <person name="Chao H."/>
            <person name="Dinh H."/>
            <person name="Han Y."/>
            <person name="Doddapaneni H.V."/>
            <person name="Worley K.C."/>
            <person name="Muzny D.M."/>
            <person name="Ioannidis P."/>
            <person name="Waterhouse R.M."/>
            <person name="Zdobnov E.M."/>
            <person name="James P.J."/>
            <person name="Bagnall N.H."/>
            <person name="Kotze A.C."/>
            <person name="Gibbs R.A."/>
            <person name="Richards S."/>
            <person name="Batterham P."/>
            <person name="Gasser R.B."/>
        </authorList>
    </citation>
    <scope>NUCLEOTIDE SEQUENCE [LARGE SCALE GENOMIC DNA]</scope>
    <source>
        <strain evidence="3 4">LS</strain>
        <tissue evidence="3">Full body</tissue>
    </source>
</reference>
<sequence length="1118" mass="128840">MARGAKSSSKKKKSFPKKIMINTHRPVAYNPNIASCSRNRFSLLAGMNDMEVLPESNINEVKKTKPPPIVVEADKPFTEIQNLLGKDCMYKRTSIGTKIFPPSIEVYECCKQILRENQIEFHSYNPKGNRLYTTFLYGLPQIKTDDIMAKLKSYNLIPSSVTEVNTKLSSSNNAVYKVQFTRKTFNPESLKKIRTISNVIISWKKYKPKNDKPTQCWNCLMYGHGGEHCFRRPACMICANDHHTKDCPYNSNDKSPAAFSCFNCKKYGKERIDHSANDINCPLRSLYLETRARATSKSSQRNNRRNQSDTFHYNNADFPNIVSNTVNNNKNNNVFHNKPTYANQLKSNNDIFSIDELFDIFSKTMEDLSRCTSKVQQIQNCIRNNTAGNVLSQLQHTCNFFVYYPNDPTYYPHQHGRAPSTIDLVLSNTTLNLNLEVLEYEIPSDHRPIVCSISLTTVNTVDLSYYNYKLTNWNSFQNYIDNKIVSNTNIYNTKTIIDNELSTLSKIILEARDISTPKLYPSDKVTLPDKVIKYIKVRRTFNRKFHRSTNLFEANFYKQYSRFLSKLIDENINTERNRKWSALLSQLKPGDKSFWRISRNLRAKGQTKIPHLNVGITKIISDSGKAEVLANRFVQANNLTAHFSHSFDKKVDSLVDNFRNQYTVFDDCRYTSLCEMINLISSLKSSKSPGFDNISNLLLKKLPLNAIKLLVTIFNGCIKLNYFPSIFKTAKIIPIHKPNKPKNDPGSYRPISLLSNLGKLLEKIVHSRLNQFIEENSILSKSQFGFRKEHSTTHQINRIKNKIINNITTKRSTGMILLDIEKAFDTVWHKGLLYKLLEANVPKYLCGLIDSFLDSRNFCVALNGVNSAPKGITNGLPQGSVLSPILYSIYTSDFTAPKDLETAYYADDTALISSSKLTSALLRKMEKGLSACTKYFHKWRIKINPNKTQAIIFPYNKSPKRIPRRQISIGNEHIPIDNCVKYLGVILDKKLIFREHIEQACQKAIKAIRSLWPLLNKHSYLNAKNKNLLYKSIIRPILTYASPVWYTAANYHLKRLQIIQNKCLKIINNKNWKYPTNILHQETKYEKIFDFITRLNNKYFEKVENSSYPLIRECRPLI</sequence>